<keyword evidence="7 8" id="KW-0460">Magnesium</keyword>
<feature type="domain" description="Phosphoribosylformylglycinamidine synthase linker" evidence="11">
    <location>
        <begin position="20"/>
        <end position="60"/>
    </location>
</feature>
<evidence type="ECO:0000256" key="3">
    <source>
        <dbReference type="ARBA" id="ARBA00022723"/>
    </source>
</evidence>
<dbReference type="GO" id="GO:0006189">
    <property type="term" value="P:'de novo' IMP biosynthetic process"/>
    <property type="evidence" value="ECO:0007669"/>
    <property type="project" value="UniProtKB-UniRule"/>
</dbReference>
<evidence type="ECO:0000256" key="2">
    <source>
        <dbReference type="ARBA" id="ARBA00022598"/>
    </source>
</evidence>
<evidence type="ECO:0000256" key="6">
    <source>
        <dbReference type="ARBA" id="ARBA00022840"/>
    </source>
</evidence>
<dbReference type="GO" id="GO:0005737">
    <property type="term" value="C:cytoplasm"/>
    <property type="evidence" value="ECO:0007669"/>
    <property type="project" value="UniProtKB-SubCell"/>
</dbReference>
<evidence type="ECO:0000256" key="5">
    <source>
        <dbReference type="ARBA" id="ARBA00022755"/>
    </source>
</evidence>
<dbReference type="Gene3D" id="3.90.650.10">
    <property type="entry name" value="PurM-like C-terminal domain"/>
    <property type="match status" value="2"/>
</dbReference>
<evidence type="ECO:0000313" key="13">
    <source>
        <dbReference type="Proteomes" id="UP000032360"/>
    </source>
</evidence>
<comment type="pathway">
    <text evidence="8">Purine metabolism; IMP biosynthesis via de novo pathway; 5-amino-1-(5-phospho-D-ribosyl)imidazole from N(2)-formyl-N(1)-(5-phospho-D-ribosyl)glycinamide: step 1/2.</text>
</comment>
<evidence type="ECO:0000259" key="10">
    <source>
        <dbReference type="Pfam" id="PF02769"/>
    </source>
</evidence>
<feature type="domain" description="PurM-like N-terminal" evidence="9">
    <location>
        <begin position="468"/>
        <end position="576"/>
    </location>
</feature>
<dbReference type="STRING" id="1280514.AXFE_11840"/>
<feature type="domain" description="PurM-like N-terminal" evidence="9">
    <location>
        <begin position="81"/>
        <end position="195"/>
    </location>
</feature>
<dbReference type="InterPro" id="IPR010074">
    <property type="entry name" value="PRibForGlyAmidine_synth_PurL"/>
</dbReference>
<comment type="subcellular location">
    <subcellularLocation>
        <location evidence="8">Cytoplasm</location>
    </subcellularLocation>
</comment>
<feature type="binding site" evidence="8">
    <location>
        <position position="98"/>
    </location>
    <ligand>
        <name>ATP</name>
        <dbReference type="ChEBI" id="CHEBI:30616"/>
    </ligand>
</feature>
<evidence type="ECO:0000313" key="12">
    <source>
        <dbReference type="EMBL" id="KJF17902.1"/>
    </source>
</evidence>
<evidence type="ECO:0000256" key="8">
    <source>
        <dbReference type="HAMAP-Rule" id="MF_00420"/>
    </source>
</evidence>
<evidence type="ECO:0000256" key="4">
    <source>
        <dbReference type="ARBA" id="ARBA00022741"/>
    </source>
</evidence>
<dbReference type="FunFam" id="3.30.1330.10:FF:000004">
    <property type="entry name" value="Phosphoribosylformylglycinamidine synthase subunit PurL"/>
    <property type="match status" value="1"/>
</dbReference>
<dbReference type="OrthoDB" id="9804441at2"/>
<dbReference type="PANTHER" id="PTHR43555:SF1">
    <property type="entry name" value="PHOSPHORIBOSYLFORMYLGLYCINAMIDINE SYNTHASE SUBUNIT PURL"/>
    <property type="match status" value="1"/>
</dbReference>
<sequence length="751" mass="79203">MSHWRAPGSFSLYDMDQPIHAALGLTDEELSMIIEILKREPNYLELAMYSVMWSEHCSYKSSRVHLRRLPSKGDLVILGPGENAGVIDAGDGIAVAIRMESHNHPSAIEPYQGAATGVGGILRDIFTMGARPIALLDGLRIGDQSDPRNRYIYNGVVAGISGYGNAVGVPTVGGEIVFDETYNANPLVNVAAVGVLMRDKLVLARADGIGNSAILLGATTGRDGIGGVSVLASAGFGQEVDSSKRPSVQVGDPYEEKRLIEACLELLDKRLVVGIQDLGGAGLSCATSETAAKAGLGMDVQIGAIPRREPNMEPFEVMTSESQERMLAIVEDANVAEVLAIAEKWEILAAVIGTVTPAVVHEDGSSVGMLRILDGQEVLANVPAASLADEAPLYHRPLAKPDNFDENSQMDVDSLIGEIDVIAELTKMIGDPSAVYRQYDHQLFLNTIVGPGSNATLLQLASPEIGVSNKAIGLSCDGNSRWCELNPRVGSELVVAESALNVALVGAKPVAMVDCLNFGNPTHPSVMWQLSESIDGIARASLELGIPVVGGNVSLYNEASGRNIEPTPVLTTLGLVEKISGIPPTTSYGVDRSIVLVGDISSKLAGSKLAWSSRSLKGGNLVEVDYDRHRSLIEAVLCLANDSSTYGISAMNDISDGGLALALFEMARASGYGFSLGSDDRDYKLTPGQLFSEAPSRIVVVTSNPTSVIDFFDEGSIPAVVIGSTNSTATLDFGAQALMMLPASGSKSQLN</sequence>
<evidence type="ECO:0000259" key="9">
    <source>
        <dbReference type="Pfam" id="PF00586"/>
    </source>
</evidence>
<comment type="caution">
    <text evidence="12">The sequence shown here is derived from an EMBL/GenBank/DDBJ whole genome shotgun (WGS) entry which is preliminary data.</text>
</comment>
<dbReference type="InterPro" id="IPR041609">
    <property type="entry name" value="PurL_linker"/>
</dbReference>
<dbReference type="InterPro" id="IPR036921">
    <property type="entry name" value="PurM-like_N_sf"/>
</dbReference>
<reference evidence="12 13" key="1">
    <citation type="submission" date="2015-01" db="EMBL/GenBank/DDBJ databases">
        <title>Draft genome of the acidophilic iron oxidizer Acidithrix ferrooxidans strain Py-F3.</title>
        <authorList>
            <person name="Poehlein A."/>
            <person name="Eisen S."/>
            <person name="Schloemann M."/>
            <person name="Johnson B.D."/>
            <person name="Daniel R."/>
            <person name="Muehling M."/>
        </authorList>
    </citation>
    <scope>NUCLEOTIDE SEQUENCE [LARGE SCALE GENOMIC DNA]</scope>
    <source>
        <strain evidence="12 13">Py-F3</strain>
    </source>
</reference>
<dbReference type="InterPro" id="IPR036676">
    <property type="entry name" value="PurM-like_C_sf"/>
</dbReference>
<protein>
    <recommendedName>
        <fullName evidence="8">Phosphoribosylformylglycinamidine synthase subunit PurL</fullName>
        <shortName evidence="8">FGAM synthase</shortName>
        <ecNumber evidence="8">6.3.5.3</ecNumber>
    </recommendedName>
    <alternativeName>
        <fullName evidence="8">Formylglycinamide ribonucleotide amidotransferase subunit II</fullName>
        <shortName evidence="8">FGAR amidotransferase II</shortName>
        <shortName evidence="8">FGAR-AT II</shortName>
    </alternativeName>
    <alternativeName>
        <fullName evidence="8">Glutamine amidotransferase PurL</fullName>
    </alternativeName>
    <alternativeName>
        <fullName evidence="8">Phosphoribosylformylglycinamidine synthase subunit II</fullName>
    </alternativeName>
</protein>
<feature type="domain" description="PurM-like C-terminal" evidence="10">
    <location>
        <begin position="594"/>
        <end position="727"/>
    </location>
</feature>
<dbReference type="GO" id="GO:0005524">
    <property type="term" value="F:ATP binding"/>
    <property type="evidence" value="ECO:0007669"/>
    <property type="project" value="UniProtKB-UniRule"/>
</dbReference>
<keyword evidence="4 8" id="KW-0547">Nucleotide-binding</keyword>
<keyword evidence="1 8" id="KW-0963">Cytoplasm</keyword>
<dbReference type="EC" id="6.3.5.3" evidence="8"/>
<feature type="binding site" evidence="8">
    <location>
        <position position="124"/>
    </location>
    <ligand>
        <name>Mg(2+)</name>
        <dbReference type="ChEBI" id="CHEBI:18420"/>
        <label>2</label>
    </ligand>
</feature>
<dbReference type="InterPro" id="IPR010918">
    <property type="entry name" value="PurM-like_C_dom"/>
</dbReference>
<evidence type="ECO:0000256" key="7">
    <source>
        <dbReference type="ARBA" id="ARBA00022842"/>
    </source>
</evidence>
<feature type="binding site" evidence="8">
    <location>
        <begin position="321"/>
        <end position="323"/>
    </location>
    <ligand>
        <name>substrate</name>
    </ligand>
</feature>
<evidence type="ECO:0000256" key="1">
    <source>
        <dbReference type="ARBA" id="ARBA00022490"/>
    </source>
</evidence>
<comment type="subunit">
    <text evidence="8">Monomer. Part of the FGAM synthase complex composed of 1 PurL, 1 PurQ and 2 PurS subunits.</text>
</comment>
<name>A0A0D8HJH1_9ACTN</name>
<dbReference type="CDD" id="cd02203">
    <property type="entry name" value="PurL_repeat1"/>
    <property type="match status" value="1"/>
</dbReference>
<dbReference type="Pfam" id="PF18072">
    <property type="entry name" value="FGAR-AT_linker"/>
    <property type="match status" value="1"/>
</dbReference>
<dbReference type="SUPFAM" id="SSF56042">
    <property type="entry name" value="PurM C-terminal domain-like"/>
    <property type="match status" value="2"/>
</dbReference>
<dbReference type="NCBIfam" id="TIGR01736">
    <property type="entry name" value="FGAM_synth_II"/>
    <property type="match status" value="1"/>
</dbReference>
<dbReference type="AlphaFoldDB" id="A0A0D8HJH1"/>
<dbReference type="Gene3D" id="3.30.1330.10">
    <property type="entry name" value="PurM-like, N-terminal domain"/>
    <property type="match status" value="2"/>
</dbReference>
<accession>A0A0D8HJH1</accession>
<dbReference type="PANTHER" id="PTHR43555">
    <property type="entry name" value="PHOSPHORIBOSYLFORMYLGLYCINAMIDINE SYNTHASE SUBUNIT PURL"/>
    <property type="match status" value="1"/>
</dbReference>
<keyword evidence="3 8" id="KW-0479">Metal-binding</keyword>
<dbReference type="Proteomes" id="UP000032360">
    <property type="component" value="Unassembled WGS sequence"/>
</dbReference>
<dbReference type="PATRIC" id="fig|1280514.3.peg.1550"/>
<feature type="binding site" evidence="8">
    <location>
        <position position="551"/>
    </location>
    <ligand>
        <name>ATP</name>
        <dbReference type="ChEBI" id="CHEBI:30616"/>
    </ligand>
</feature>
<feature type="binding site" evidence="8">
    <location>
        <position position="100"/>
    </location>
    <ligand>
        <name>Mg(2+)</name>
        <dbReference type="ChEBI" id="CHEBI:18420"/>
        <label>1</label>
    </ligand>
</feature>
<keyword evidence="13" id="KW-1185">Reference proteome</keyword>
<feature type="binding site" evidence="8">
    <location>
        <position position="277"/>
    </location>
    <ligand>
        <name>Mg(2+)</name>
        <dbReference type="ChEBI" id="CHEBI:18420"/>
        <label>2</label>
    </ligand>
</feature>
<dbReference type="EMBL" id="JXYS01000027">
    <property type="protein sequence ID" value="KJF17902.1"/>
    <property type="molecule type" value="Genomic_DNA"/>
</dbReference>
<dbReference type="HAMAP" id="MF_00420">
    <property type="entry name" value="PurL_2"/>
    <property type="match status" value="1"/>
</dbReference>
<feature type="binding site" evidence="8">
    <location>
        <position position="59"/>
    </location>
    <ligand>
        <name>ATP</name>
        <dbReference type="ChEBI" id="CHEBI:30616"/>
    </ligand>
</feature>
<feature type="binding site" evidence="8">
    <location>
        <position position="552"/>
    </location>
    <ligand>
        <name>Mg(2+)</name>
        <dbReference type="ChEBI" id="CHEBI:18420"/>
        <label>1</label>
    </ligand>
</feature>
<dbReference type="Pfam" id="PF02769">
    <property type="entry name" value="AIRS_C"/>
    <property type="match status" value="2"/>
</dbReference>
<comment type="catalytic activity">
    <reaction evidence="8">
        <text>N(2)-formyl-N(1)-(5-phospho-beta-D-ribosyl)glycinamide + L-glutamine + ATP + H2O = 2-formamido-N(1)-(5-O-phospho-beta-D-ribosyl)acetamidine + L-glutamate + ADP + phosphate + H(+)</text>
        <dbReference type="Rhea" id="RHEA:17129"/>
        <dbReference type="ChEBI" id="CHEBI:15377"/>
        <dbReference type="ChEBI" id="CHEBI:15378"/>
        <dbReference type="ChEBI" id="CHEBI:29985"/>
        <dbReference type="ChEBI" id="CHEBI:30616"/>
        <dbReference type="ChEBI" id="CHEBI:43474"/>
        <dbReference type="ChEBI" id="CHEBI:58359"/>
        <dbReference type="ChEBI" id="CHEBI:147286"/>
        <dbReference type="ChEBI" id="CHEBI:147287"/>
        <dbReference type="ChEBI" id="CHEBI:456216"/>
        <dbReference type="EC" id="6.3.5.3"/>
    </reaction>
</comment>
<proteinExistence type="inferred from homology"/>
<dbReference type="CDD" id="cd02204">
    <property type="entry name" value="PurL_repeat2"/>
    <property type="match status" value="1"/>
</dbReference>
<feature type="active site" description="Proton acceptor" evidence="8">
    <location>
        <position position="102"/>
    </location>
</feature>
<feature type="binding site" evidence="8">
    <location>
        <position position="554"/>
    </location>
    <ligand>
        <name>substrate</name>
    </ligand>
</feature>
<feature type="active site" evidence="8">
    <location>
        <position position="56"/>
    </location>
</feature>
<dbReference type="GO" id="GO:0004642">
    <property type="term" value="F:phosphoribosylformylglycinamidine synthase activity"/>
    <property type="evidence" value="ECO:0007669"/>
    <property type="project" value="UniProtKB-UniRule"/>
</dbReference>
<organism evidence="12 13">
    <name type="scientific">Acidithrix ferrooxidans</name>
    <dbReference type="NCBI Taxonomy" id="1280514"/>
    <lineage>
        <taxon>Bacteria</taxon>
        <taxon>Bacillati</taxon>
        <taxon>Actinomycetota</taxon>
        <taxon>Acidimicrobiia</taxon>
        <taxon>Acidimicrobiales</taxon>
        <taxon>Acidimicrobiaceae</taxon>
        <taxon>Acidithrix</taxon>
    </lineage>
</organism>
<dbReference type="Pfam" id="PF00586">
    <property type="entry name" value="AIRS"/>
    <property type="match status" value="2"/>
</dbReference>
<feature type="binding site" evidence="8">
    <location>
        <position position="514"/>
    </location>
    <ligand>
        <name>ATP</name>
        <dbReference type="ChEBI" id="CHEBI:30616"/>
    </ligand>
</feature>
<feature type="binding site" evidence="8">
    <location>
        <begin position="101"/>
        <end position="104"/>
    </location>
    <ligand>
        <name>substrate</name>
    </ligand>
</feature>
<comment type="caution">
    <text evidence="8">Lacks conserved residue(s) required for the propagation of feature annotation.</text>
</comment>
<dbReference type="UniPathway" id="UPA00074">
    <property type="reaction ID" value="UER00128"/>
</dbReference>
<dbReference type="InterPro" id="IPR016188">
    <property type="entry name" value="PurM-like_N"/>
</dbReference>
<feature type="domain" description="PurM-like C-terminal" evidence="10">
    <location>
        <begin position="210"/>
        <end position="357"/>
    </location>
</feature>
<comment type="similarity">
    <text evidence="8">Belongs to the FGAMS family.</text>
</comment>
<feature type="binding site" evidence="8">
    <location>
        <position position="123"/>
    </location>
    <ligand>
        <name>substrate</name>
    </ligand>
</feature>
<gene>
    <name evidence="8 12" type="primary">purL</name>
    <name evidence="12" type="ORF">AXFE_11840</name>
</gene>
<evidence type="ECO:0000259" key="11">
    <source>
        <dbReference type="Pfam" id="PF18072"/>
    </source>
</evidence>
<keyword evidence="5 8" id="KW-0658">Purine biosynthesis</keyword>
<dbReference type="SUPFAM" id="SSF55326">
    <property type="entry name" value="PurM N-terminal domain-like"/>
    <property type="match status" value="2"/>
</dbReference>
<dbReference type="GO" id="GO:0000287">
    <property type="term" value="F:magnesium ion binding"/>
    <property type="evidence" value="ECO:0007669"/>
    <property type="project" value="UniProtKB-UniRule"/>
</dbReference>
<keyword evidence="6 8" id="KW-0067">ATP-binding</keyword>
<dbReference type="NCBIfam" id="NF002290">
    <property type="entry name" value="PRK01213.1"/>
    <property type="match status" value="1"/>
</dbReference>
<feature type="binding site" evidence="8">
    <location>
        <position position="249"/>
    </location>
    <ligand>
        <name>substrate</name>
    </ligand>
</feature>
<dbReference type="PIRSF" id="PIRSF001587">
    <property type="entry name" value="FGAM_synthase_II"/>
    <property type="match status" value="1"/>
</dbReference>
<comment type="function">
    <text evidence="8">Part of the phosphoribosylformylglycinamidine synthase complex involved in the purines biosynthetic pathway. Catalyzes the ATP-dependent conversion of formylglycinamide ribonucleotide (FGAR) and glutamine to yield formylglycinamidine ribonucleotide (FGAM) and glutamate. The FGAM synthase complex is composed of three subunits. PurQ produces an ammonia molecule by converting glutamine to glutamate. PurL transfers the ammonia molecule to FGAR to form FGAM in an ATP-dependent manner. PurS interacts with PurQ and PurL and is thought to assist in the transfer of the ammonia molecule from PurQ to PurL.</text>
</comment>
<keyword evidence="2 8" id="KW-0436">Ligase</keyword>